<evidence type="ECO:0000313" key="3">
    <source>
        <dbReference type="Proteomes" id="UP000252172"/>
    </source>
</evidence>
<evidence type="ECO:0000313" key="2">
    <source>
        <dbReference type="EMBL" id="RCU43989.1"/>
    </source>
</evidence>
<accession>A0A368N3Y2</accession>
<dbReference type="Proteomes" id="UP000252172">
    <property type="component" value="Unassembled WGS sequence"/>
</dbReference>
<protein>
    <recommendedName>
        <fullName evidence="4">Outer membrane lipoprotein carrier protein LolA</fullName>
    </recommendedName>
</protein>
<keyword evidence="3" id="KW-1185">Reference proteome</keyword>
<comment type="caution">
    <text evidence="2">The sequence shown here is derived from an EMBL/GenBank/DDBJ whole genome shotgun (WGS) entry which is preliminary data.</text>
</comment>
<gene>
    <name evidence="2" type="ORF">DQ356_02920</name>
</gene>
<dbReference type="OrthoDB" id="1274058at2"/>
<dbReference type="RefSeq" id="WP_114302968.1">
    <property type="nucleotide sequence ID" value="NZ_QPIE01000002.1"/>
</dbReference>
<organism evidence="2 3">
    <name type="scientific">Chryseobacterium lacus</name>
    <dbReference type="NCBI Taxonomy" id="2058346"/>
    <lineage>
        <taxon>Bacteria</taxon>
        <taxon>Pseudomonadati</taxon>
        <taxon>Bacteroidota</taxon>
        <taxon>Flavobacteriia</taxon>
        <taxon>Flavobacteriales</taxon>
        <taxon>Weeksellaceae</taxon>
        <taxon>Chryseobacterium group</taxon>
        <taxon>Chryseobacterium</taxon>
    </lineage>
</organism>
<feature type="chain" id="PRO_5016975747" description="Outer membrane lipoprotein carrier protein LolA" evidence="1">
    <location>
        <begin position="20"/>
        <end position="189"/>
    </location>
</feature>
<feature type="signal peptide" evidence="1">
    <location>
        <begin position="1"/>
        <end position="19"/>
    </location>
</feature>
<name>A0A368N3Y2_9FLAO</name>
<keyword evidence="1" id="KW-0732">Signal</keyword>
<dbReference type="EMBL" id="QPIE01000002">
    <property type="protein sequence ID" value="RCU43989.1"/>
    <property type="molecule type" value="Genomic_DNA"/>
</dbReference>
<reference evidence="2 3" key="1">
    <citation type="submission" date="2018-07" db="EMBL/GenBank/DDBJ databases">
        <title>Chryseobacterium lacus sp. nov., isolated from lake water.</title>
        <authorList>
            <person name="Li C.-M."/>
        </authorList>
    </citation>
    <scope>NUCLEOTIDE SEQUENCE [LARGE SCALE GENOMIC DNA]</scope>
    <source>
        <strain evidence="2 3">YLOS41</strain>
    </source>
</reference>
<dbReference type="AlphaFoldDB" id="A0A368N3Y2"/>
<sequence length="189" mass="22508">MKSIFSFLFFLSVSTISYAQTFTLEELQKKFKPENYSEKVLLEFQKSIEHLEEKPDLYEYIPGEIIAWSFMDGRFLLNSMFLIENDSLKEIEALPKDDAFLTKLNSYVPEKSRFIYRRELWTLPAVKEKLANKSYLIKVSVKSYNPRPYEPSEDILTYNLEYATKDFKNFRLLRLKNANSEKWVKVGKY</sequence>
<evidence type="ECO:0008006" key="4">
    <source>
        <dbReference type="Google" id="ProtNLM"/>
    </source>
</evidence>
<evidence type="ECO:0000256" key="1">
    <source>
        <dbReference type="SAM" id="SignalP"/>
    </source>
</evidence>
<proteinExistence type="predicted"/>